<dbReference type="OrthoDB" id="1633991at2"/>
<evidence type="ECO:0000313" key="3">
    <source>
        <dbReference type="Proteomes" id="UP000277811"/>
    </source>
</evidence>
<accession>A0A498R9T7</accession>
<organism evidence="2 3">
    <name type="scientific">Lucifera butyrica</name>
    <dbReference type="NCBI Taxonomy" id="1351585"/>
    <lineage>
        <taxon>Bacteria</taxon>
        <taxon>Bacillati</taxon>
        <taxon>Bacillota</taxon>
        <taxon>Negativicutes</taxon>
        <taxon>Veillonellales</taxon>
        <taxon>Veillonellaceae</taxon>
        <taxon>Lucifera</taxon>
    </lineage>
</organism>
<dbReference type="PROSITE" id="PS51094">
    <property type="entry name" value="PTS_EIIA_TYPE_2"/>
    <property type="match status" value="1"/>
</dbReference>
<evidence type="ECO:0000259" key="1">
    <source>
        <dbReference type="PROSITE" id="PS51094"/>
    </source>
</evidence>
<gene>
    <name evidence="2" type="ORF">LUCI_3020</name>
</gene>
<dbReference type="RefSeq" id="WP_122628685.1">
    <property type="nucleotide sequence ID" value="NZ_UPPP01000080.1"/>
</dbReference>
<dbReference type="InterPro" id="IPR051541">
    <property type="entry name" value="PTS_SugarTrans_NitroReg"/>
</dbReference>
<dbReference type="EMBL" id="UPPP01000080">
    <property type="protein sequence ID" value="VBB07755.1"/>
    <property type="molecule type" value="Genomic_DNA"/>
</dbReference>
<keyword evidence="3" id="KW-1185">Reference proteome</keyword>
<dbReference type="AlphaFoldDB" id="A0A498R9T7"/>
<dbReference type="PANTHER" id="PTHR47738">
    <property type="entry name" value="PTS SYSTEM FRUCTOSE-LIKE EIIA COMPONENT-RELATED"/>
    <property type="match status" value="1"/>
</dbReference>
<dbReference type="SUPFAM" id="SSF55804">
    <property type="entry name" value="Phoshotransferase/anion transport protein"/>
    <property type="match status" value="1"/>
</dbReference>
<dbReference type="Pfam" id="PF00359">
    <property type="entry name" value="PTS_EIIA_2"/>
    <property type="match status" value="1"/>
</dbReference>
<dbReference type="Gene3D" id="3.40.930.10">
    <property type="entry name" value="Mannitol-specific EII, Chain A"/>
    <property type="match status" value="1"/>
</dbReference>
<reference evidence="2 3" key="1">
    <citation type="submission" date="2018-06" db="EMBL/GenBank/DDBJ databases">
        <authorList>
            <person name="Strepis N."/>
        </authorList>
    </citation>
    <scope>NUCLEOTIDE SEQUENCE [LARGE SCALE GENOMIC DNA]</scope>
    <source>
        <strain evidence="2">LUCI</strain>
    </source>
</reference>
<name>A0A498R9T7_9FIRM</name>
<protein>
    <submittedName>
        <fullName evidence="2">Phosphoenolpyruvate-dependent sugar phosphotransferase system eiia 2</fullName>
    </submittedName>
</protein>
<keyword evidence="2" id="KW-0808">Transferase</keyword>
<dbReference type="InterPro" id="IPR016152">
    <property type="entry name" value="PTrfase/Anion_transptr"/>
</dbReference>
<keyword evidence="2" id="KW-0670">Pyruvate</keyword>
<feature type="domain" description="PTS EIIA type-2" evidence="1">
    <location>
        <begin position="4"/>
        <end position="151"/>
    </location>
</feature>
<dbReference type="GO" id="GO:0016740">
    <property type="term" value="F:transferase activity"/>
    <property type="evidence" value="ECO:0007669"/>
    <property type="project" value="UniProtKB-KW"/>
</dbReference>
<dbReference type="CDD" id="cd00211">
    <property type="entry name" value="PTS_IIA_fru"/>
    <property type="match status" value="1"/>
</dbReference>
<proteinExistence type="predicted"/>
<sequence length="153" mass="16936">MTTSLLHEELVFLDYKAQENEELLKNLATILNHKGYVKTSYANAVISRERVFPTGLNTLGVKVAVPHTDPEHVNKAAILVAKLSTPVRFKEMGNSGGDVDVQLLFMLAVTDPKEHLATLSKLMSIFSNGDKLLDLYQSDTKKAIINKLDEILA</sequence>
<dbReference type="Proteomes" id="UP000277811">
    <property type="component" value="Unassembled WGS sequence"/>
</dbReference>
<dbReference type="PANTHER" id="PTHR47738:SF3">
    <property type="entry name" value="PHOSPHOTRANSFERASE SYSTEM MANNITOL_FRUCTOSE-SPECIFIC IIA DOMAIN CONTAINING PROTEIN"/>
    <property type="match status" value="1"/>
</dbReference>
<evidence type="ECO:0000313" key="2">
    <source>
        <dbReference type="EMBL" id="VBB07755.1"/>
    </source>
</evidence>
<dbReference type="InterPro" id="IPR002178">
    <property type="entry name" value="PTS_EIIA_type-2_dom"/>
</dbReference>